<evidence type="ECO:0000313" key="3">
    <source>
        <dbReference type="Proteomes" id="UP000813427"/>
    </source>
</evidence>
<name>A0A8K0WEI5_9HYPO</name>
<keyword evidence="1" id="KW-0812">Transmembrane</keyword>
<keyword evidence="1" id="KW-0472">Membrane</keyword>
<organism evidence="2 3">
    <name type="scientific">Fusarium tricinctum</name>
    <dbReference type="NCBI Taxonomy" id="61284"/>
    <lineage>
        <taxon>Eukaryota</taxon>
        <taxon>Fungi</taxon>
        <taxon>Dikarya</taxon>
        <taxon>Ascomycota</taxon>
        <taxon>Pezizomycotina</taxon>
        <taxon>Sordariomycetes</taxon>
        <taxon>Hypocreomycetidae</taxon>
        <taxon>Hypocreales</taxon>
        <taxon>Nectriaceae</taxon>
        <taxon>Fusarium</taxon>
        <taxon>Fusarium tricinctum species complex</taxon>
    </lineage>
</organism>
<keyword evidence="1" id="KW-1133">Transmembrane helix</keyword>
<protein>
    <submittedName>
        <fullName evidence="2">Uncharacterized protein</fullName>
    </submittedName>
</protein>
<proteinExistence type="predicted"/>
<dbReference type="EMBL" id="JAGPXF010000002">
    <property type="protein sequence ID" value="KAH7256563.1"/>
    <property type="molecule type" value="Genomic_DNA"/>
</dbReference>
<feature type="transmembrane region" description="Helical" evidence="1">
    <location>
        <begin position="25"/>
        <end position="44"/>
    </location>
</feature>
<sequence length="73" mass="8052">MIPRANNPCIKLNTNYKQGQGPACIRSASLIGDCFFFSIIVILAAKEISTWKSWKTCTICGVFLLLVIGMLLD</sequence>
<dbReference type="Proteomes" id="UP000813427">
    <property type="component" value="Unassembled WGS sequence"/>
</dbReference>
<feature type="transmembrane region" description="Helical" evidence="1">
    <location>
        <begin position="56"/>
        <end position="72"/>
    </location>
</feature>
<comment type="caution">
    <text evidence="2">The sequence shown here is derived from an EMBL/GenBank/DDBJ whole genome shotgun (WGS) entry which is preliminary data.</text>
</comment>
<reference evidence="2" key="1">
    <citation type="journal article" date="2021" name="Nat. Commun.">
        <title>Genetic determinants of endophytism in the Arabidopsis root mycobiome.</title>
        <authorList>
            <person name="Mesny F."/>
            <person name="Miyauchi S."/>
            <person name="Thiergart T."/>
            <person name="Pickel B."/>
            <person name="Atanasova L."/>
            <person name="Karlsson M."/>
            <person name="Huettel B."/>
            <person name="Barry K.W."/>
            <person name="Haridas S."/>
            <person name="Chen C."/>
            <person name="Bauer D."/>
            <person name="Andreopoulos W."/>
            <person name="Pangilinan J."/>
            <person name="LaButti K."/>
            <person name="Riley R."/>
            <person name="Lipzen A."/>
            <person name="Clum A."/>
            <person name="Drula E."/>
            <person name="Henrissat B."/>
            <person name="Kohler A."/>
            <person name="Grigoriev I.V."/>
            <person name="Martin F.M."/>
            <person name="Hacquard S."/>
        </authorList>
    </citation>
    <scope>NUCLEOTIDE SEQUENCE</scope>
    <source>
        <strain evidence="2">MPI-SDFR-AT-0068</strain>
    </source>
</reference>
<evidence type="ECO:0000313" key="2">
    <source>
        <dbReference type="EMBL" id="KAH7256563.1"/>
    </source>
</evidence>
<evidence type="ECO:0000256" key="1">
    <source>
        <dbReference type="SAM" id="Phobius"/>
    </source>
</evidence>
<gene>
    <name evidence="2" type="ORF">BKA59DRAFT_467825</name>
</gene>
<dbReference type="AlphaFoldDB" id="A0A8K0WEI5"/>
<keyword evidence="3" id="KW-1185">Reference proteome</keyword>
<accession>A0A8K0WEI5</accession>